<accession>A0ACB7WTP5</accession>
<keyword evidence="1" id="KW-0418">Kinase</keyword>
<evidence type="ECO:0000313" key="1">
    <source>
        <dbReference type="EMBL" id="KAH7691824.1"/>
    </source>
</evidence>
<evidence type="ECO:0000313" key="2">
    <source>
        <dbReference type="Proteomes" id="UP000827976"/>
    </source>
</evidence>
<keyword evidence="1" id="KW-0808">Transferase</keyword>
<dbReference type="Proteomes" id="UP000827976">
    <property type="component" value="Chromosome 1"/>
</dbReference>
<sequence length="696" mass="78256">MESWLPSKFTTILAEILMLVLLSQLVLFFSNLCFPVPIMVTSSKTESHGRALLQWKATLETQDLLLTWTSMVNPCNWTGITCKYDALPKLTTLDLFGKNLRSIIPSELGNLTRLKTLWLSQNQISGSIPTSFAKLRDMNLLTISKNFNRLSGSIPNEIGNLVSLTSFDITDNQIIGLILPSLGSLKSLIGLALTHNYLFGKVPDEFSNLTNLNNLQLVNNNLSGNLPRDLARRGLLNKLASTYNNFQGSIPTCLKNSTNLLQLLGISSNNLVGKISKEFDNSSFIFHLNMSNNHLTGTIPQEFVDLYSLELEHCLKLNSLKFDNNELSGVIPSQLCDLNLHDVLDLSDNIFTGKIPTQLNKSLMLQKMNLSHNDLAAPIEWFTHNKGLCGQVLGLPRCNQSSSPSKCAEEKYQKVIILTILPIFNTLFLLLLLVAITLLHYKRKKKLISNDSSEEVGAQYCFSIWNVNHGKETYKEIIRATEDFDSKYQIGVGACSIVYKAVLSSGETLAIKKFHIEEDRVNEQAFRNEIQALTEIQHMNTMSFLAYKYMKRGSMGVTLTSEQGTMELDWIKRVNILAYVMRVAKKCDVYSFGIVALELINGAHPGDLFSNLSLSMLVKDILDPCIPLYIANQVITNQVFSVISIAMQCINTNPQARPVMQQVSQRDKELSTIILPIIYDYLRSSFHYELRHSYNI</sequence>
<reference evidence="2" key="1">
    <citation type="journal article" date="2022" name="Nat. Commun.">
        <title>Chromosome evolution and the genetic basis of agronomically important traits in greater yam.</title>
        <authorList>
            <person name="Bredeson J.V."/>
            <person name="Lyons J.B."/>
            <person name="Oniyinde I.O."/>
            <person name="Okereke N.R."/>
            <person name="Kolade O."/>
            <person name="Nnabue I."/>
            <person name="Nwadili C.O."/>
            <person name="Hribova E."/>
            <person name="Parker M."/>
            <person name="Nwogha J."/>
            <person name="Shu S."/>
            <person name="Carlson J."/>
            <person name="Kariba R."/>
            <person name="Muthemba S."/>
            <person name="Knop K."/>
            <person name="Barton G.J."/>
            <person name="Sherwood A.V."/>
            <person name="Lopez-Montes A."/>
            <person name="Asiedu R."/>
            <person name="Jamnadass R."/>
            <person name="Muchugi A."/>
            <person name="Goodstein D."/>
            <person name="Egesi C.N."/>
            <person name="Featherston J."/>
            <person name="Asfaw A."/>
            <person name="Simpson G.G."/>
            <person name="Dolezel J."/>
            <person name="Hendre P.S."/>
            <person name="Van Deynze A."/>
            <person name="Kumar P.L."/>
            <person name="Obidiegwu J.E."/>
            <person name="Bhattacharjee R."/>
            <person name="Rokhsar D.S."/>
        </authorList>
    </citation>
    <scope>NUCLEOTIDE SEQUENCE [LARGE SCALE GENOMIC DNA]</scope>
    <source>
        <strain evidence="2">cv. TDa95/00328</strain>
    </source>
</reference>
<name>A0ACB7WTP5_DIOAL</name>
<keyword evidence="2" id="KW-1185">Reference proteome</keyword>
<protein>
    <submittedName>
        <fullName evidence="1">Non-specific serine/threonine protein kinase protein</fullName>
        <ecNumber evidence="1">2.7.11.1</ecNumber>
    </submittedName>
</protein>
<gene>
    <name evidence="1" type="ORF">IHE45_01G022500</name>
</gene>
<proteinExistence type="predicted"/>
<keyword evidence="1" id="KW-0723">Serine/threonine-protein kinase</keyword>
<comment type="caution">
    <text evidence="1">The sequence shown here is derived from an EMBL/GenBank/DDBJ whole genome shotgun (WGS) entry which is preliminary data.</text>
</comment>
<organism evidence="1 2">
    <name type="scientific">Dioscorea alata</name>
    <name type="common">Purple yam</name>
    <dbReference type="NCBI Taxonomy" id="55571"/>
    <lineage>
        <taxon>Eukaryota</taxon>
        <taxon>Viridiplantae</taxon>
        <taxon>Streptophyta</taxon>
        <taxon>Embryophyta</taxon>
        <taxon>Tracheophyta</taxon>
        <taxon>Spermatophyta</taxon>
        <taxon>Magnoliopsida</taxon>
        <taxon>Liliopsida</taxon>
        <taxon>Dioscoreales</taxon>
        <taxon>Dioscoreaceae</taxon>
        <taxon>Dioscorea</taxon>
    </lineage>
</organism>
<dbReference type="EC" id="2.7.11.1" evidence="1"/>
<dbReference type="EMBL" id="CM037011">
    <property type="protein sequence ID" value="KAH7691824.1"/>
    <property type="molecule type" value="Genomic_DNA"/>
</dbReference>